<gene>
    <name evidence="2" type="ORF">GCM10007875_01490</name>
</gene>
<dbReference type="InterPro" id="IPR010727">
    <property type="entry name" value="DUF1302"/>
</dbReference>
<evidence type="ECO:0008006" key="4">
    <source>
        <dbReference type="Google" id="ProtNLM"/>
    </source>
</evidence>
<organism evidence="2 3">
    <name type="scientific">Limnobacter litoralis</name>
    <dbReference type="NCBI Taxonomy" id="481366"/>
    <lineage>
        <taxon>Bacteria</taxon>
        <taxon>Pseudomonadati</taxon>
        <taxon>Pseudomonadota</taxon>
        <taxon>Betaproteobacteria</taxon>
        <taxon>Burkholderiales</taxon>
        <taxon>Burkholderiaceae</taxon>
        <taxon>Limnobacter</taxon>
    </lineage>
</organism>
<protein>
    <recommendedName>
        <fullName evidence="4">DUF1302 domain-containing protein</fullName>
    </recommendedName>
</protein>
<evidence type="ECO:0000313" key="3">
    <source>
        <dbReference type="Proteomes" id="UP001156664"/>
    </source>
</evidence>
<accession>A0ABQ5YLR2</accession>
<feature type="chain" id="PRO_5046299497" description="DUF1302 domain-containing protein" evidence="1">
    <location>
        <begin position="20"/>
        <end position="614"/>
    </location>
</feature>
<evidence type="ECO:0000256" key="1">
    <source>
        <dbReference type="SAM" id="SignalP"/>
    </source>
</evidence>
<proteinExistence type="predicted"/>
<name>A0ABQ5YLR2_9BURK</name>
<feature type="signal peptide" evidence="1">
    <location>
        <begin position="1"/>
        <end position="19"/>
    </location>
</feature>
<keyword evidence="3" id="KW-1185">Reference proteome</keyword>
<dbReference type="Pfam" id="PF06980">
    <property type="entry name" value="DUF1302"/>
    <property type="match status" value="1"/>
</dbReference>
<sequence length="614" mass="66109">MQRTGVALALTAVSLAAQAGTFGLENGIDGRWSLTTSYGTSIRTRDADPNLIGVGNGGKAANGNADDGNLNFKKGQSFSTIASAIGELELKKDKLGVFLRAKAFSDESLKNRPVIHGSYDNAYVPNTPLSDKAFPALSKFSNIKFLDAYVFGTFRPIANHPITVKLGNEVVQWGEGLFIQGGISQFGRFDAAASRRPGAQLKEVLLPIPQVSVSGSVNDSISLEGFYQLAWRSTGVDGCGTFFSPADPLNCSGAIFNPGTVVMNGITLASFDSRSDQQAYNGTSPGTLLGTQLMLPSLSLINFRASRLSDSQPKSSGQFGLAARYFDSESGREFGFFHAQYHQRIPALGLKRQPSNIPGSLFSTNLYPLSFYLDYSAEDIKVDGLTVTDSIGPYSVFAEISHTKGLPVPYNTNDFVSGVLTGTGPLGALRNQTGRIPGFDRKDKTQVQFGGIRVIPRVLGASSLSLIGEVGFEHYSGIGDPMNSVRYGRPPTFGIAETSATSCAQTGNANPDTCEAVGFVTPNSWGYRVVGQLSYPNVIAGANLSPRVFWSHDVKGYSGDLLLVEDRRILGLGVKIDWRSRYYADISYNRFGRVAKYDQFRDRDYASVVVGVDF</sequence>
<dbReference type="Proteomes" id="UP001156664">
    <property type="component" value="Unassembled WGS sequence"/>
</dbReference>
<dbReference type="EMBL" id="BSOJ01000002">
    <property type="protein sequence ID" value="GLR25062.1"/>
    <property type="molecule type" value="Genomic_DNA"/>
</dbReference>
<dbReference type="RefSeq" id="WP_284279360.1">
    <property type="nucleotide sequence ID" value="NZ_BSOJ01000002.1"/>
</dbReference>
<reference evidence="3" key="1">
    <citation type="journal article" date="2019" name="Int. J. Syst. Evol. Microbiol.">
        <title>The Global Catalogue of Microorganisms (GCM) 10K type strain sequencing project: providing services to taxonomists for standard genome sequencing and annotation.</title>
        <authorList>
            <consortium name="The Broad Institute Genomics Platform"/>
            <consortium name="The Broad Institute Genome Sequencing Center for Infectious Disease"/>
            <person name="Wu L."/>
            <person name="Ma J."/>
        </authorList>
    </citation>
    <scope>NUCLEOTIDE SEQUENCE [LARGE SCALE GENOMIC DNA]</scope>
    <source>
        <strain evidence="3">NBRC 105857</strain>
    </source>
</reference>
<evidence type="ECO:0000313" key="2">
    <source>
        <dbReference type="EMBL" id="GLR25062.1"/>
    </source>
</evidence>
<keyword evidence="1" id="KW-0732">Signal</keyword>
<comment type="caution">
    <text evidence="2">The sequence shown here is derived from an EMBL/GenBank/DDBJ whole genome shotgun (WGS) entry which is preliminary data.</text>
</comment>